<keyword evidence="4" id="KW-1003">Cell membrane</keyword>
<reference evidence="9" key="2">
    <citation type="journal article" date="2014" name="ISME J.">
        <title>Microbial stratification in low pH oxic and suboxic macroscopic growths along an acid mine drainage.</title>
        <authorList>
            <person name="Mendez-Garcia C."/>
            <person name="Mesa V."/>
            <person name="Sprenger R.R."/>
            <person name="Richter M."/>
            <person name="Diez M.S."/>
            <person name="Solano J."/>
            <person name="Bargiela R."/>
            <person name="Golyshina O.V."/>
            <person name="Manteca A."/>
            <person name="Ramos J.L."/>
            <person name="Gallego J.R."/>
            <person name="Llorente I."/>
            <person name="Martins Dos Santos V.A."/>
            <person name="Jensen O.N."/>
            <person name="Pelaez A.I."/>
            <person name="Sanchez J."/>
            <person name="Ferrer M."/>
        </authorList>
    </citation>
    <scope>NUCLEOTIDE SEQUENCE</scope>
</reference>
<feature type="transmembrane region" description="Helical" evidence="8">
    <location>
        <begin position="209"/>
        <end position="231"/>
    </location>
</feature>
<feature type="non-terminal residue" evidence="9">
    <location>
        <position position="1"/>
    </location>
</feature>
<evidence type="ECO:0000313" key="9">
    <source>
        <dbReference type="EMBL" id="EQD73385.1"/>
    </source>
</evidence>
<protein>
    <submittedName>
        <fullName evidence="9">Heavy metal membrane efflux protein</fullName>
    </submittedName>
</protein>
<organism evidence="9">
    <name type="scientific">mine drainage metagenome</name>
    <dbReference type="NCBI Taxonomy" id="410659"/>
    <lineage>
        <taxon>unclassified sequences</taxon>
        <taxon>metagenomes</taxon>
        <taxon>ecological metagenomes</taxon>
    </lineage>
</organism>
<evidence type="ECO:0000256" key="8">
    <source>
        <dbReference type="SAM" id="Phobius"/>
    </source>
</evidence>
<dbReference type="NCBIfam" id="TIGR00832">
    <property type="entry name" value="acr3"/>
    <property type="match status" value="1"/>
</dbReference>
<sequence length="292" mass="31231">VTVSLLLNWLVGPFLMFGLAILLLPGLPALQDGVILVGLARCIAMVLIWNQLAGGNNEHAAILVALNAVFQIVTYSAYAYLFLVVLAPHLVTHVGGVAVAVNSEAIALNVAVFLGIPLAMGFLSRVILVRRKGATWYQASFLRRVQPTALLALLFTLVVMFALEGNAFVQFPVTVLRVAAPLLAYFALMFLISYLLAWKLGFGYRDTATTAFTASSNNFELAIAVAVATFGLTSSQAFATVVGPLIEVPVMIGLVYLSLALRSRLFPVPPGREAAAVGPKRPETPRLVEGRP</sequence>
<dbReference type="InterPro" id="IPR002657">
    <property type="entry name" value="BilAc:Na_symport/Acr3"/>
</dbReference>
<dbReference type="GO" id="GO:0005886">
    <property type="term" value="C:plasma membrane"/>
    <property type="evidence" value="ECO:0007669"/>
    <property type="project" value="UniProtKB-SubCell"/>
</dbReference>
<evidence type="ECO:0000256" key="7">
    <source>
        <dbReference type="ARBA" id="ARBA00023136"/>
    </source>
</evidence>
<dbReference type="GO" id="GO:0015104">
    <property type="term" value="F:antimonite transmembrane transporter activity"/>
    <property type="evidence" value="ECO:0007669"/>
    <property type="project" value="TreeGrafter"/>
</dbReference>
<dbReference type="AlphaFoldDB" id="T1CUH9"/>
<feature type="transmembrane region" description="Helical" evidence="8">
    <location>
        <begin position="33"/>
        <end position="50"/>
    </location>
</feature>
<dbReference type="EMBL" id="AUZY01001985">
    <property type="protein sequence ID" value="EQD73385.1"/>
    <property type="molecule type" value="Genomic_DNA"/>
</dbReference>
<feature type="transmembrane region" description="Helical" evidence="8">
    <location>
        <begin position="106"/>
        <end position="128"/>
    </location>
</feature>
<dbReference type="GO" id="GO:0015297">
    <property type="term" value="F:antiporter activity"/>
    <property type="evidence" value="ECO:0007669"/>
    <property type="project" value="InterPro"/>
</dbReference>
<feature type="transmembrane region" description="Helical" evidence="8">
    <location>
        <begin position="149"/>
        <end position="169"/>
    </location>
</feature>
<dbReference type="Gene3D" id="1.20.1530.20">
    <property type="match status" value="1"/>
</dbReference>
<gene>
    <name evidence="9" type="ORF">B1B_03244</name>
</gene>
<evidence type="ECO:0000256" key="1">
    <source>
        <dbReference type="ARBA" id="ARBA00004651"/>
    </source>
</evidence>
<dbReference type="PANTHER" id="PTHR43057">
    <property type="entry name" value="ARSENITE EFFLUX TRANSPORTER"/>
    <property type="match status" value="1"/>
</dbReference>
<keyword evidence="3" id="KW-0813">Transport</keyword>
<comment type="caution">
    <text evidence="9">The sequence shown here is derived from an EMBL/GenBank/DDBJ whole genome shotgun (WGS) entry which is preliminary data.</text>
</comment>
<dbReference type="PANTHER" id="PTHR43057:SF1">
    <property type="entry name" value="ARSENICAL-RESISTANCE PROTEIN 3"/>
    <property type="match status" value="1"/>
</dbReference>
<comment type="similarity">
    <text evidence="2">Belongs to the arsenical resistance-3 (ACR3) (TC 2.A.59) family.</text>
</comment>
<dbReference type="Pfam" id="PF01758">
    <property type="entry name" value="SBF"/>
    <property type="match status" value="1"/>
</dbReference>
<name>T1CUH9_9ZZZZ</name>
<proteinExistence type="inferred from homology"/>
<reference evidence="9" key="1">
    <citation type="submission" date="2013-08" db="EMBL/GenBank/DDBJ databases">
        <authorList>
            <person name="Mendez C."/>
            <person name="Richter M."/>
            <person name="Ferrer M."/>
            <person name="Sanchez J."/>
        </authorList>
    </citation>
    <scope>NUCLEOTIDE SEQUENCE</scope>
</reference>
<feature type="transmembrane region" description="Helical" evidence="8">
    <location>
        <begin position="62"/>
        <end position="86"/>
    </location>
</feature>
<dbReference type="InterPro" id="IPR004706">
    <property type="entry name" value="Arsenical-R_Acr3"/>
</dbReference>
<evidence type="ECO:0000256" key="3">
    <source>
        <dbReference type="ARBA" id="ARBA00022448"/>
    </source>
</evidence>
<dbReference type="GO" id="GO:0015105">
    <property type="term" value="F:arsenite transmembrane transporter activity"/>
    <property type="evidence" value="ECO:0007669"/>
    <property type="project" value="TreeGrafter"/>
</dbReference>
<comment type="subcellular location">
    <subcellularLocation>
        <location evidence="1">Cell membrane</location>
        <topology evidence="1">Multi-pass membrane protein</topology>
    </subcellularLocation>
</comment>
<feature type="transmembrane region" description="Helical" evidence="8">
    <location>
        <begin position="175"/>
        <end position="197"/>
    </location>
</feature>
<keyword evidence="7 8" id="KW-0472">Membrane</keyword>
<evidence type="ECO:0000256" key="6">
    <source>
        <dbReference type="ARBA" id="ARBA00022989"/>
    </source>
</evidence>
<evidence type="ECO:0000256" key="2">
    <source>
        <dbReference type="ARBA" id="ARBA00010110"/>
    </source>
</evidence>
<keyword evidence="5 8" id="KW-0812">Transmembrane</keyword>
<evidence type="ECO:0000256" key="5">
    <source>
        <dbReference type="ARBA" id="ARBA00022692"/>
    </source>
</evidence>
<feature type="transmembrane region" description="Helical" evidence="8">
    <location>
        <begin position="237"/>
        <end position="257"/>
    </location>
</feature>
<evidence type="ECO:0000256" key="4">
    <source>
        <dbReference type="ARBA" id="ARBA00022475"/>
    </source>
</evidence>
<keyword evidence="6 8" id="KW-1133">Transmembrane helix</keyword>
<accession>T1CUH9</accession>
<feature type="transmembrane region" description="Helical" evidence="8">
    <location>
        <begin position="7"/>
        <end position="27"/>
    </location>
</feature>
<dbReference type="InterPro" id="IPR038770">
    <property type="entry name" value="Na+/solute_symporter_sf"/>
</dbReference>